<dbReference type="InterPro" id="IPR023404">
    <property type="entry name" value="rSAM_horseshoe"/>
</dbReference>
<evidence type="ECO:0000256" key="12">
    <source>
        <dbReference type="ARBA" id="ARBA00031213"/>
    </source>
</evidence>
<evidence type="ECO:0000256" key="10">
    <source>
        <dbReference type="ARBA" id="ARBA00023004"/>
    </source>
</evidence>
<evidence type="ECO:0000259" key="17">
    <source>
        <dbReference type="PROSITE" id="PS51918"/>
    </source>
</evidence>
<keyword evidence="19" id="KW-1185">Reference proteome</keyword>
<dbReference type="NCBIfam" id="TIGR01579">
    <property type="entry name" value="MiaB-like-C"/>
    <property type="match status" value="1"/>
</dbReference>
<dbReference type="PROSITE" id="PS51918">
    <property type="entry name" value="RADICAL_SAM"/>
    <property type="match status" value="1"/>
</dbReference>
<dbReference type="GO" id="GO:0035598">
    <property type="term" value="F:tRNA (N(6)-L-threonylcarbamoyladenosine(37)-C(2))-methylthiotransferase activity"/>
    <property type="evidence" value="ECO:0007669"/>
    <property type="project" value="UniProtKB-EC"/>
</dbReference>
<dbReference type="SFLD" id="SFLDG01082">
    <property type="entry name" value="B12-binding_domain_containing"/>
    <property type="match status" value="1"/>
</dbReference>
<evidence type="ECO:0000313" key="19">
    <source>
        <dbReference type="Proteomes" id="UP001205748"/>
    </source>
</evidence>
<dbReference type="Proteomes" id="UP001205748">
    <property type="component" value="Unassembled WGS sequence"/>
</dbReference>
<dbReference type="NCBIfam" id="TIGR00089">
    <property type="entry name" value="MiaB/RimO family radical SAM methylthiotransferase"/>
    <property type="match status" value="1"/>
</dbReference>
<dbReference type="PROSITE" id="PS01278">
    <property type="entry name" value="MTTASE_RADICAL"/>
    <property type="match status" value="1"/>
</dbReference>
<dbReference type="SMART" id="SM00729">
    <property type="entry name" value="Elp3"/>
    <property type="match status" value="1"/>
</dbReference>
<dbReference type="GO" id="GO:0046872">
    <property type="term" value="F:metal ion binding"/>
    <property type="evidence" value="ECO:0007669"/>
    <property type="project" value="UniProtKB-KW"/>
</dbReference>
<keyword evidence="9" id="KW-0479">Metal-binding</keyword>
<dbReference type="Gene3D" id="3.40.50.12160">
    <property type="entry name" value="Methylthiotransferase, N-terminal domain"/>
    <property type="match status" value="1"/>
</dbReference>
<comment type="catalytic activity">
    <reaction evidence="13">
        <text>N(6)-L-threonylcarbamoyladenosine(37) in tRNA + (sulfur carrier)-SH + AH2 + 2 S-adenosyl-L-methionine = 2-methylsulfanyl-N(6)-L-threonylcarbamoyladenosine(37) in tRNA + (sulfur carrier)-H + 5'-deoxyadenosine + L-methionine + A + S-adenosyl-L-homocysteine + 2 H(+)</text>
        <dbReference type="Rhea" id="RHEA:37075"/>
        <dbReference type="Rhea" id="RHEA-COMP:10163"/>
        <dbReference type="Rhea" id="RHEA-COMP:11092"/>
        <dbReference type="Rhea" id="RHEA-COMP:14737"/>
        <dbReference type="Rhea" id="RHEA-COMP:14739"/>
        <dbReference type="ChEBI" id="CHEBI:13193"/>
        <dbReference type="ChEBI" id="CHEBI:15378"/>
        <dbReference type="ChEBI" id="CHEBI:17319"/>
        <dbReference type="ChEBI" id="CHEBI:17499"/>
        <dbReference type="ChEBI" id="CHEBI:29917"/>
        <dbReference type="ChEBI" id="CHEBI:57844"/>
        <dbReference type="ChEBI" id="CHEBI:57856"/>
        <dbReference type="ChEBI" id="CHEBI:59789"/>
        <dbReference type="ChEBI" id="CHEBI:64428"/>
        <dbReference type="ChEBI" id="CHEBI:74418"/>
        <dbReference type="ChEBI" id="CHEBI:74420"/>
        <dbReference type="EC" id="2.8.4.5"/>
    </reaction>
</comment>
<evidence type="ECO:0000313" key="18">
    <source>
        <dbReference type="EMBL" id="MCR1897850.1"/>
    </source>
</evidence>
<proteinExistence type="inferred from homology"/>
<dbReference type="FunFam" id="3.80.30.20:FF:000001">
    <property type="entry name" value="tRNA-2-methylthio-N(6)-dimethylallyladenosine synthase 2"/>
    <property type="match status" value="1"/>
</dbReference>
<dbReference type="SUPFAM" id="SSF102114">
    <property type="entry name" value="Radical SAM enzymes"/>
    <property type="match status" value="1"/>
</dbReference>
<dbReference type="GO" id="GO:0051539">
    <property type="term" value="F:4 iron, 4 sulfur cluster binding"/>
    <property type="evidence" value="ECO:0007669"/>
    <property type="project" value="UniProtKB-KW"/>
</dbReference>
<organism evidence="18 19">
    <name type="scientific">Irregularibacter muris</name>
    <dbReference type="NCBI Taxonomy" id="1796619"/>
    <lineage>
        <taxon>Bacteria</taxon>
        <taxon>Bacillati</taxon>
        <taxon>Bacillota</taxon>
        <taxon>Clostridia</taxon>
        <taxon>Eubacteriales</taxon>
        <taxon>Eubacteriaceae</taxon>
        <taxon>Irregularibacter</taxon>
    </lineage>
</organism>
<dbReference type="RefSeq" id="WP_257529302.1">
    <property type="nucleotide sequence ID" value="NZ_JANKAS010000002.1"/>
</dbReference>
<sequence>MKKVAFYTLGCKVNTYDTEALAEIFEKSGYQVVDFEELSDVYVINTCTVTNLGDRKSRQMIRRAKKTNENAVIVVAGCYAQTASDEVIEIPEVNLVIGNKDRKKIVEWVEEIQRNKKQKINAVGNIMQEVDFEELSVFEMKGKTRAFIKVQEGCNQFCSYCIIPYARGPIRSRRPQSILEEIEKLVALDYKEIVLTGIHVASYGKDLKNITLIDLIQQIHQIEDVKRIRLSSLEPTLLTMDFLDSLSKLPKFCPHFHISLQSGSDTTLKAMKRKYTTTQYKQYVDNVRHYFKDASITTDIMVGFPGEGEKEFEETYNFAKEIGFSKIHVFKYSPREGTPAAQYPNQVNGEIKEERSKRLIKLASTMEKNYYQRFVVSKREILFEQEDSRRKHYFEGLTDNYIRVFVPSKEDIKGQIKSVLLKDVKEESMEGYII</sequence>
<keyword evidence="10" id="KW-0408">Iron</keyword>
<dbReference type="PANTHER" id="PTHR11918">
    <property type="entry name" value="RADICAL SAM PROTEINS"/>
    <property type="match status" value="1"/>
</dbReference>
<dbReference type="PANTHER" id="PTHR11918:SF45">
    <property type="entry name" value="THREONYLCARBAMOYLADENOSINE TRNA METHYLTHIOTRANSFERASE"/>
    <property type="match status" value="1"/>
</dbReference>
<evidence type="ECO:0000256" key="4">
    <source>
        <dbReference type="ARBA" id="ARBA00022485"/>
    </source>
</evidence>
<feature type="domain" description="Radical SAM core" evidence="17">
    <location>
        <begin position="140"/>
        <end position="369"/>
    </location>
</feature>
<dbReference type="PROSITE" id="PS51449">
    <property type="entry name" value="MTTASE_N"/>
    <property type="match status" value="1"/>
</dbReference>
<keyword evidence="4" id="KW-0004">4Fe-4S</keyword>
<evidence type="ECO:0000256" key="5">
    <source>
        <dbReference type="ARBA" id="ARBA00022490"/>
    </source>
</evidence>
<evidence type="ECO:0000256" key="14">
    <source>
        <dbReference type="ARBA" id="ARBA00061574"/>
    </source>
</evidence>
<dbReference type="InterPro" id="IPR034557">
    <property type="entry name" value="ThrcA_tRNA_MEthiotransferase"/>
</dbReference>
<dbReference type="InterPro" id="IPR013848">
    <property type="entry name" value="Methylthiotransferase_N"/>
</dbReference>
<dbReference type="EMBL" id="JANKAS010000002">
    <property type="protein sequence ID" value="MCR1897850.1"/>
    <property type="molecule type" value="Genomic_DNA"/>
</dbReference>
<evidence type="ECO:0000256" key="3">
    <source>
        <dbReference type="ARBA" id="ARBA00013273"/>
    </source>
</evidence>
<evidence type="ECO:0000256" key="11">
    <source>
        <dbReference type="ARBA" id="ARBA00023014"/>
    </source>
</evidence>
<keyword evidence="6" id="KW-0808">Transferase</keyword>
<evidence type="ECO:0000256" key="9">
    <source>
        <dbReference type="ARBA" id="ARBA00022723"/>
    </source>
</evidence>
<dbReference type="SFLD" id="SFLDF00295">
    <property type="entry name" value="threonylcarbamoyladenosine_tRN"/>
    <property type="match status" value="1"/>
</dbReference>
<keyword evidence="7" id="KW-0949">S-adenosyl-L-methionine</keyword>
<dbReference type="InterPro" id="IPR058240">
    <property type="entry name" value="rSAM_sf"/>
</dbReference>
<comment type="cofactor">
    <cofactor evidence="1">
        <name>[4Fe-4S] cluster</name>
        <dbReference type="ChEBI" id="CHEBI:49883"/>
    </cofactor>
</comment>
<keyword evidence="5" id="KW-0963">Cytoplasm</keyword>
<protein>
    <recommendedName>
        <fullName evidence="15">Threonylcarbamoyladenosine tRNA methylthiotransferase MtaB</fullName>
        <ecNumber evidence="3">2.8.4.5</ecNumber>
    </recommendedName>
    <alternativeName>
        <fullName evidence="12">tRNA-t(6)A37 methylthiotransferase</fullName>
    </alternativeName>
</protein>
<evidence type="ECO:0000256" key="15">
    <source>
        <dbReference type="ARBA" id="ARBA00069898"/>
    </source>
</evidence>
<dbReference type="EC" id="2.8.4.5" evidence="3"/>
<comment type="caution">
    <text evidence="18">The sequence shown here is derived from an EMBL/GenBank/DDBJ whole genome shotgun (WGS) entry which is preliminary data.</text>
</comment>
<dbReference type="InterPro" id="IPR005839">
    <property type="entry name" value="Methylthiotransferase"/>
</dbReference>
<comment type="similarity">
    <text evidence="14">Belongs to the methylthiotransferase family. MtaB subfamily.</text>
</comment>
<name>A0AAE3HCS4_9FIRM</name>
<evidence type="ECO:0000256" key="13">
    <source>
        <dbReference type="ARBA" id="ARBA00051661"/>
    </source>
</evidence>
<dbReference type="Pfam" id="PF04055">
    <property type="entry name" value="Radical_SAM"/>
    <property type="match status" value="1"/>
</dbReference>
<comment type="function">
    <text evidence="2">Catalyzes the methylthiolation of N6-threonylcarbamoyladenosine (t(6)A), leading to the formation of 2-methylthio-N6-threonylcarbamoyladenosine (ms(2)t(6)A) at position 37 in tRNAs that read codons beginning with adenine.</text>
</comment>
<dbReference type="SFLD" id="SFLDS00029">
    <property type="entry name" value="Radical_SAM"/>
    <property type="match status" value="1"/>
</dbReference>
<dbReference type="InterPro" id="IPR006467">
    <property type="entry name" value="MiaB-like_bact"/>
</dbReference>
<feature type="domain" description="MTTase N-terminal" evidence="16">
    <location>
        <begin position="2"/>
        <end position="114"/>
    </location>
</feature>
<gene>
    <name evidence="18" type="primary">mtaB</name>
    <name evidence="18" type="ORF">NSA47_02455</name>
</gene>
<dbReference type="CDD" id="cd01335">
    <property type="entry name" value="Radical_SAM"/>
    <property type="match status" value="1"/>
</dbReference>
<dbReference type="Gene3D" id="3.80.30.20">
    <property type="entry name" value="tm_1862 like domain"/>
    <property type="match status" value="1"/>
</dbReference>
<dbReference type="Pfam" id="PF00919">
    <property type="entry name" value="UPF0004"/>
    <property type="match status" value="1"/>
</dbReference>
<evidence type="ECO:0000256" key="7">
    <source>
        <dbReference type="ARBA" id="ARBA00022691"/>
    </source>
</evidence>
<evidence type="ECO:0000256" key="2">
    <source>
        <dbReference type="ARBA" id="ARBA00002399"/>
    </source>
</evidence>
<evidence type="ECO:0000256" key="1">
    <source>
        <dbReference type="ARBA" id="ARBA00001966"/>
    </source>
</evidence>
<dbReference type="InterPro" id="IPR038135">
    <property type="entry name" value="Methylthiotransferase_N_sf"/>
</dbReference>
<dbReference type="InterPro" id="IPR007197">
    <property type="entry name" value="rSAM"/>
</dbReference>
<evidence type="ECO:0000256" key="6">
    <source>
        <dbReference type="ARBA" id="ARBA00022679"/>
    </source>
</evidence>
<dbReference type="InterPro" id="IPR006638">
    <property type="entry name" value="Elp3/MiaA/NifB-like_rSAM"/>
</dbReference>
<dbReference type="FunFam" id="3.40.50.12160:FF:000004">
    <property type="entry name" value="Threonylcarbamoyladenosine tRNA methylthiotransferase MtaB"/>
    <property type="match status" value="1"/>
</dbReference>
<evidence type="ECO:0000256" key="8">
    <source>
        <dbReference type="ARBA" id="ARBA00022694"/>
    </source>
</evidence>
<accession>A0AAE3HCS4</accession>
<dbReference type="AlphaFoldDB" id="A0AAE3HCS4"/>
<reference evidence="18" key="1">
    <citation type="submission" date="2022-07" db="EMBL/GenBank/DDBJ databases">
        <title>Enhanced cultured diversity of the mouse gut microbiota enables custom-made synthetic communities.</title>
        <authorList>
            <person name="Afrizal A."/>
        </authorList>
    </citation>
    <scope>NUCLEOTIDE SEQUENCE</scope>
    <source>
        <strain evidence="18">DSM 28593</strain>
    </source>
</reference>
<dbReference type="InterPro" id="IPR020612">
    <property type="entry name" value="Methylthiotransferase_CS"/>
</dbReference>
<dbReference type="SFLD" id="SFLDG01061">
    <property type="entry name" value="methylthiotransferase"/>
    <property type="match status" value="1"/>
</dbReference>
<keyword evidence="8" id="KW-0819">tRNA processing</keyword>
<evidence type="ECO:0000259" key="16">
    <source>
        <dbReference type="PROSITE" id="PS51449"/>
    </source>
</evidence>
<keyword evidence="11" id="KW-0411">Iron-sulfur</keyword>